<evidence type="ECO:0000256" key="8">
    <source>
        <dbReference type="ARBA" id="ARBA00023163"/>
    </source>
</evidence>
<name>A0A8J6C7W7_DIALT</name>
<gene>
    <name evidence="10" type="ORF">KFE25_010255</name>
</gene>
<evidence type="ECO:0000256" key="5">
    <source>
        <dbReference type="ARBA" id="ARBA00022695"/>
    </source>
</evidence>
<dbReference type="GO" id="GO:0003899">
    <property type="term" value="F:DNA-directed RNA polymerase activity"/>
    <property type="evidence" value="ECO:0007669"/>
    <property type="project" value="InterPro"/>
</dbReference>
<keyword evidence="6 9" id="KW-0235">DNA replication</keyword>
<proteinExistence type="inferred from homology"/>
<organism evidence="10 11">
    <name type="scientific">Diacronema lutheri</name>
    <name type="common">Unicellular marine alga</name>
    <name type="synonym">Monochrysis lutheri</name>
    <dbReference type="NCBI Taxonomy" id="2081491"/>
    <lineage>
        <taxon>Eukaryota</taxon>
        <taxon>Haptista</taxon>
        <taxon>Haptophyta</taxon>
        <taxon>Pavlovophyceae</taxon>
        <taxon>Pavlovales</taxon>
        <taxon>Pavlovaceae</taxon>
        <taxon>Diacronema</taxon>
    </lineage>
</organism>
<evidence type="ECO:0000256" key="2">
    <source>
        <dbReference type="ARBA" id="ARBA00022478"/>
    </source>
</evidence>
<keyword evidence="3 9" id="KW-0639">Primosome</keyword>
<evidence type="ECO:0000313" key="11">
    <source>
        <dbReference type="Proteomes" id="UP000751190"/>
    </source>
</evidence>
<dbReference type="NCBIfam" id="TIGR00335">
    <property type="entry name" value="primase_sml"/>
    <property type="match status" value="1"/>
</dbReference>
<reference evidence="10" key="1">
    <citation type="submission" date="2021-05" db="EMBL/GenBank/DDBJ databases">
        <title>The genome of the haptophyte Pavlova lutheri (Diacronema luteri, Pavlovales) - a model for lipid biosynthesis in eukaryotic algae.</title>
        <authorList>
            <person name="Hulatt C.J."/>
            <person name="Posewitz M.C."/>
        </authorList>
    </citation>
    <scope>NUCLEOTIDE SEQUENCE</scope>
    <source>
        <strain evidence="10">NIVA-4/92</strain>
    </source>
</reference>
<dbReference type="Gene3D" id="3.90.920.10">
    <property type="entry name" value="DNA primase, PRIM domain"/>
    <property type="match status" value="1"/>
</dbReference>
<evidence type="ECO:0000256" key="9">
    <source>
        <dbReference type="RuleBase" id="RU003514"/>
    </source>
</evidence>
<dbReference type="EC" id="2.7.7.-" evidence="9"/>
<dbReference type="Pfam" id="PF01896">
    <property type="entry name" value="DNA_primase_S"/>
    <property type="match status" value="1"/>
</dbReference>
<comment type="caution">
    <text evidence="10">The sequence shown here is derived from an EMBL/GenBank/DDBJ whole genome shotgun (WGS) entry which is preliminary data.</text>
</comment>
<keyword evidence="7" id="KW-0479">Metal-binding</keyword>
<protein>
    <recommendedName>
        <fullName evidence="9">DNA primase</fullName>
        <ecNumber evidence="9">2.7.7.-</ecNumber>
    </recommendedName>
</protein>
<dbReference type="PANTHER" id="PTHR10536">
    <property type="entry name" value="DNA PRIMASE SMALL SUBUNIT"/>
    <property type="match status" value="1"/>
</dbReference>
<accession>A0A8J6C7W7</accession>
<evidence type="ECO:0000256" key="1">
    <source>
        <dbReference type="ARBA" id="ARBA00009762"/>
    </source>
</evidence>
<evidence type="ECO:0000256" key="4">
    <source>
        <dbReference type="ARBA" id="ARBA00022679"/>
    </source>
</evidence>
<keyword evidence="11" id="KW-1185">Reference proteome</keyword>
<dbReference type="GO" id="GO:0046872">
    <property type="term" value="F:metal ion binding"/>
    <property type="evidence" value="ECO:0007669"/>
    <property type="project" value="UniProtKB-KW"/>
</dbReference>
<dbReference type="EMBL" id="JAGTXO010000012">
    <property type="protein sequence ID" value="KAG8464887.1"/>
    <property type="molecule type" value="Genomic_DNA"/>
</dbReference>
<dbReference type="InterPro" id="IPR014052">
    <property type="entry name" value="DNA_primase_ssu_euk/arc"/>
</dbReference>
<dbReference type="OrthoDB" id="19606at2759"/>
<sequence>MGENFSPELLRTYYKTVFPAELMCRWLGYGTSTAASAQQRLLRRREFSFTTGDDVYIRYLSYNDAKAFRKDLVDKLPYKIDIGAAFSAPPSEKKKFTVFQPVQRELIFDIDLTDYDFLQVDASKVETCDACWPIMAVAVKTMDRMLRHDFGFEHLLWVYSGRRGIHCWVCDERARNLTNEGRSAIADYMSLTLKDGRMAVRVPLHPTLASIHREVLLPFFERTVLSNEGMGLLESEAGWGVVLGMLGDDALAASLSDEYARRASGAERWEALKRALERNKLSRLALELEFTLSYPRLDVNVSKGMNHLLKSPWCAHPKTGRVCVVFDPQTVDDFQPGLVPTLGEVMSQIDEYDDQQAALGADAVEAARATDVLHKTSLRAPAELFAKFVRGLEAAARSTAHAEAARGAQAVQW</sequence>
<dbReference type="GO" id="GO:0005658">
    <property type="term" value="C:alpha DNA polymerase:primase complex"/>
    <property type="evidence" value="ECO:0007669"/>
    <property type="project" value="UniProtKB-ARBA"/>
</dbReference>
<keyword evidence="5" id="KW-0548">Nucleotidyltransferase</keyword>
<evidence type="ECO:0000256" key="6">
    <source>
        <dbReference type="ARBA" id="ARBA00022705"/>
    </source>
</evidence>
<dbReference type="AlphaFoldDB" id="A0A8J6C7W7"/>
<dbReference type="InterPro" id="IPR002755">
    <property type="entry name" value="DNA_primase_S"/>
</dbReference>
<evidence type="ECO:0000256" key="7">
    <source>
        <dbReference type="ARBA" id="ARBA00022723"/>
    </source>
</evidence>
<keyword evidence="8" id="KW-0804">Transcription</keyword>
<dbReference type="CDD" id="cd04860">
    <property type="entry name" value="AE_Prim_S"/>
    <property type="match status" value="1"/>
</dbReference>
<dbReference type="SUPFAM" id="SSF56747">
    <property type="entry name" value="Prim-pol domain"/>
    <property type="match status" value="1"/>
</dbReference>
<keyword evidence="4 9" id="KW-0808">Transferase</keyword>
<comment type="similarity">
    <text evidence="1 9">Belongs to the eukaryotic-type primase small subunit family.</text>
</comment>
<keyword evidence="2 9" id="KW-0240">DNA-directed RNA polymerase</keyword>
<dbReference type="OMA" id="NVTRGFN"/>
<dbReference type="Proteomes" id="UP000751190">
    <property type="component" value="Unassembled WGS sequence"/>
</dbReference>
<evidence type="ECO:0000313" key="10">
    <source>
        <dbReference type="EMBL" id="KAG8464887.1"/>
    </source>
</evidence>
<dbReference type="GO" id="GO:0006269">
    <property type="term" value="P:DNA replication, synthesis of primer"/>
    <property type="evidence" value="ECO:0007669"/>
    <property type="project" value="UniProtKB-KW"/>
</dbReference>
<evidence type="ECO:0000256" key="3">
    <source>
        <dbReference type="ARBA" id="ARBA00022515"/>
    </source>
</evidence>